<gene>
    <name evidence="1" type="ORF">HETIRDRAFT_224611</name>
</gene>
<evidence type="ECO:0000313" key="2">
    <source>
        <dbReference type="Proteomes" id="UP000030671"/>
    </source>
</evidence>
<evidence type="ECO:0000313" key="1">
    <source>
        <dbReference type="EMBL" id="ETW75108.1"/>
    </source>
</evidence>
<dbReference type="EMBL" id="KI925466">
    <property type="protein sequence ID" value="ETW75108.1"/>
    <property type="molecule type" value="Genomic_DNA"/>
</dbReference>
<organism evidence="1 2">
    <name type="scientific">Heterobasidion irregulare (strain TC 32-1)</name>
    <dbReference type="NCBI Taxonomy" id="747525"/>
    <lineage>
        <taxon>Eukaryota</taxon>
        <taxon>Fungi</taxon>
        <taxon>Dikarya</taxon>
        <taxon>Basidiomycota</taxon>
        <taxon>Agaricomycotina</taxon>
        <taxon>Agaricomycetes</taxon>
        <taxon>Russulales</taxon>
        <taxon>Bondarzewiaceae</taxon>
        <taxon>Heterobasidion</taxon>
        <taxon>Heterobasidion annosum species complex</taxon>
    </lineage>
</organism>
<dbReference type="AlphaFoldDB" id="W4JNI9"/>
<dbReference type="KEGG" id="hir:HETIRDRAFT_224611"/>
<proteinExistence type="predicted"/>
<reference evidence="1 2" key="1">
    <citation type="journal article" date="2012" name="New Phytol.">
        <title>Insight into trade-off between wood decay and parasitism from the genome of a fungal forest pathogen.</title>
        <authorList>
            <person name="Olson A."/>
            <person name="Aerts A."/>
            <person name="Asiegbu F."/>
            <person name="Belbahri L."/>
            <person name="Bouzid O."/>
            <person name="Broberg A."/>
            <person name="Canback B."/>
            <person name="Coutinho P.M."/>
            <person name="Cullen D."/>
            <person name="Dalman K."/>
            <person name="Deflorio G."/>
            <person name="van Diepen L.T."/>
            <person name="Dunand C."/>
            <person name="Duplessis S."/>
            <person name="Durling M."/>
            <person name="Gonthier P."/>
            <person name="Grimwood J."/>
            <person name="Fossdal C.G."/>
            <person name="Hansson D."/>
            <person name="Henrissat B."/>
            <person name="Hietala A."/>
            <person name="Himmelstrand K."/>
            <person name="Hoffmeister D."/>
            <person name="Hogberg N."/>
            <person name="James T.Y."/>
            <person name="Karlsson M."/>
            <person name="Kohler A."/>
            <person name="Kues U."/>
            <person name="Lee Y.H."/>
            <person name="Lin Y.C."/>
            <person name="Lind M."/>
            <person name="Lindquist E."/>
            <person name="Lombard V."/>
            <person name="Lucas S."/>
            <person name="Lunden K."/>
            <person name="Morin E."/>
            <person name="Murat C."/>
            <person name="Park J."/>
            <person name="Raffaello T."/>
            <person name="Rouze P."/>
            <person name="Salamov A."/>
            <person name="Schmutz J."/>
            <person name="Solheim H."/>
            <person name="Stahlberg J."/>
            <person name="Velez H."/>
            <person name="de Vries R.P."/>
            <person name="Wiebenga A."/>
            <person name="Woodward S."/>
            <person name="Yakovlev I."/>
            <person name="Garbelotto M."/>
            <person name="Martin F."/>
            <person name="Grigoriev I.V."/>
            <person name="Stenlid J."/>
        </authorList>
    </citation>
    <scope>NUCLEOTIDE SEQUENCE [LARGE SCALE GENOMIC DNA]</scope>
    <source>
        <strain evidence="1 2">TC 32-1</strain>
    </source>
</reference>
<accession>W4JNI9</accession>
<sequence length="57" mass="5748">MSSASGADIVALQTEVNVLRNALKGIISAIPDVVGLSNATLPKDFTMPDPAAPTNPG</sequence>
<dbReference type="Proteomes" id="UP000030671">
    <property type="component" value="Unassembled WGS sequence"/>
</dbReference>
<feature type="non-terminal residue" evidence="1">
    <location>
        <position position="57"/>
    </location>
</feature>
<dbReference type="RefSeq" id="XP_009552560.1">
    <property type="nucleotide sequence ID" value="XM_009554265.1"/>
</dbReference>
<keyword evidence="2" id="KW-1185">Reference proteome</keyword>
<dbReference type="GeneID" id="20668690"/>
<name>W4JNI9_HETIT</name>
<protein>
    <submittedName>
        <fullName evidence="1">Uncharacterized protein</fullName>
    </submittedName>
</protein>
<dbReference type="HOGENOM" id="CLU_3002005_0_0_1"/>
<dbReference type="InParanoid" id="W4JNI9"/>